<reference evidence="1" key="2">
    <citation type="submission" date="2015-07" db="EMBL/GenBank/DDBJ databases">
        <title>Plasmids, circular viruses and viroids from rat gut.</title>
        <authorList>
            <person name="Jorgensen T.J."/>
            <person name="Hansen M.A."/>
            <person name="Xu Z."/>
            <person name="Tabak M.A."/>
            <person name="Sorensen S.J."/>
            <person name="Hansen L.H."/>
        </authorList>
    </citation>
    <scope>NUCLEOTIDE SEQUENCE</scope>
    <source>
        <strain evidence="1">RGFK0806</strain>
    </source>
</reference>
<reference evidence="1" key="1">
    <citation type="submission" date="2015-06" db="EMBL/GenBank/DDBJ databases">
        <authorList>
            <person name="Joergensen T."/>
        </authorList>
    </citation>
    <scope>NUCLEOTIDE SEQUENCE</scope>
    <source>
        <strain evidence="1">RGFK0806</strain>
    </source>
</reference>
<proteinExistence type="predicted"/>
<evidence type="ECO:0000313" key="1">
    <source>
        <dbReference type="EMBL" id="CRY95887.1"/>
    </source>
</evidence>
<dbReference type="AlphaFoldDB" id="A0A0H5QJA0"/>
<name>A0A0H5QJA0_9ZZZZ</name>
<dbReference type="EMBL" id="LN853414">
    <property type="protein sequence ID" value="CRY95887.1"/>
    <property type="molecule type" value="Genomic_DNA"/>
</dbReference>
<organism evidence="1">
    <name type="scientific">uncultured prokaryote</name>
    <dbReference type="NCBI Taxonomy" id="198431"/>
    <lineage>
        <taxon>unclassified sequences</taxon>
        <taxon>environmental samples</taxon>
    </lineage>
</organism>
<sequence>MPPKPLELPAQTTTQKIEAALEQQLIGFSHSYQRTSRDGKRIDFYTTSFSIKAWEIFAGLFTFGLWELGNSISKTLAGLDPLNIPAEVGEYVAQLVDELEGKTPPAPPPANLSMMGFLEAKVIADWGNISALITGAIGQAKGGAGSEASNVSIPQPIQQAAKDLLAVPVAVASAGATIGKDLGEIPAAVASVPAEVASVPSAIVSAVEAVPAEAEDDVASTVSAIKKLLGL</sequence>
<accession>A0A0H5QJA0</accession>
<protein>
    <submittedName>
        <fullName evidence="1">Uncharacterized protein</fullName>
    </submittedName>
</protein>